<evidence type="ECO:0000313" key="2">
    <source>
        <dbReference type="Proteomes" id="UP000654075"/>
    </source>
</evidence>
<proteinExistence type="predicted"/>
<reference evidence="1" key="1">
    <citation type="submission" date="2021-02" db="EMBL/GenBank/DDBJ databases">
        <authorList>
            <person name="Dougan E. K."/>
            <person name="Rhodes N."/>
            <person name="Thang M."/>
            <person name="Chan C."/>
        </authorList>
    </citation>
    <scope>NUCLEOTIDE SEQUENCE</scope>
</reference>
<dbReference type="AlphaFoldDB" id="A0A813G0A9"/>
<name>A0A813G0A9_POLGL</name>
<dbReference type="Proteomes" id="UP000654075">
    <property type="component" value="Unassembled WGS sequence"/>
</dbReference>
<gene>
    <name evidence="1" type="ORF">PGLA1383_LOCUS35930</name>
</gene>
<comment type="caution">
    <text evidence="1">The sequence shown here is derived from an EMBL/GenBank/DDBJ whole genome shotgun (WGS) entry which is preliminary data.</text>
</comment>
<keyword evidence="2" id="KW-1185">Reference proteome</keyword>
<sequence>MPEITCLLPLLGLLATLAGTTFFIQELIGSFLVSSQSFGLTTFPSVKQPANTLKPPAWFSSDDQCLSMLEEHADTSIAVGHLNNLTVGGLRASEDTCPTEAGPRVWQLGPERLLRLLLEPEKLLNLLMHHRQSASLYFIGDSVAGQQFRALKCLMEAAEWKRVSSLGGMETVYQERWTLKDRSFGIAFSFTTSFPTAALRIKQRNEVRSHLLRGGEDEVVFVGEHAWYENEESWSGELLHFTRFVQEQSQECGSPMIILRQPLPQHFGGATGLFLKGHMPDKCHSLPANAKDWRISAFEALVGQASPPVPFVEVWDISAPLYFAHGKGHGMTDCTHYCYPALHLLNAALADLLGRPPSRR</sequence>
<organism evidence="1 2">
    <name type="scientific">Polarella glacialis</name>
    <name type="common">Dinoflagellate</name>
    <dbReference type="NCBI Taxonomy" id="89957"/>
    <lineage>
        <taxon>Eukaryota</taxon>
        <taxon>Sar</taxon>
        <taxon>Alveolata</taxon>
        <taxon>Dinophyceae</taxon>
        <taxon>Suessiales</taxon>
        <taxon>Suessiaceae</taxon>
        <taxon>Polarella</taxon>
    </lineage>
</organism>
<dbReference type="EMBL" id="CAJNNV010026476">
    <property type="protein sequence ID" value="CAE8618299.1"/>
    <property type="molecule type" value="Genomic_DNA"/>
</dbReference>
<protein>
    <submittedName>
        <fullName evidence="1">Uncharacterized protein</fullName>
    </submittedName>
</protein>
<evidence type="ECO:0000313" key="1">
    <source>
        <dbReference type="EMBL" id="CAE8618299.1"/>
    </source>
</evidence>
<accession>A0A813G0A9</accession>